<organism evidence="5 6">
    <name type="scientific">Vibrio hepatarius</name>
    <dbReference type="NCBI Taxonomy" id="171383"/>
    <lineage>
        <taxon>Bacteria</taxon>
        <taxon>Pseudomonadati</taxon>
        <taxon>Pseudomonadota</taxon>
        <taxon>Gammaproteobacteria</taxon>
        <taxon>Vibrionales</taxon>
        <taxon>Vibrionaceae</taxon>
        <taxon>Vibrio</taxon>
        <taxon>Vibrio oreintalis group</taxon>
    </lineage>
</organism>
<evidence type="ECO:0000259" key="4">
    <source>
        <dbReference type="PROSITE" id="PS01124"/>
    </source>
</evidence>
<evidence type="ECO:0000256" key="1">
    <source>
        <dbReference type="ARBA" id="ARBA00023015"/>
    </source>
</evidence>
<keyword evidence="3" id="KW-0804">Transcription</keyword>
<dbReference type="Pfam" id="PF12833">
    <property type="entry name" value="HTH_18"/>
    <property type="match status" value="1"/>
</dbReference>
<dbReference type="InterPro" id="IPR018060">
    <property type="entry name" value="HTH_AraC"/>
</dbReference>
<comment type="caution">
    <text evidence="5">The sequence shown here is derived from an EMBL/GenBank/DDBJ whole genome shotgun (WGS) entry which is preliminary data.</text>
</comment>
<evidence type="ECO:0000313" key="6">
    <source>
        <dbReference type="Proteomes" id="UP000037530"/>
    </source>
</evidence>
<dbReference type="EMBL" id="LHPI01000012">
    <property type="protein sequence ID" value="KOO07245.1"/>
    <property type="molecule type" value="Genomic_DNA"/>
</dbReference>
<dbReference type="PROSITE" id="PS01124">
    <property type="entry name" value="HTH_ARAC_FAMILY_2"/>
    <property type="match status" value="1"/>
</dbReference>
<dbReference type="GO" id="GO:0043565">
    <property type="term" value="F:sequence-specific DNA binding"/>
    <property type="evidence" value="ECO:0007669"/>
    <property type="project" value="InterPro"/>
</dbReference>
<name>A0A0M0HYU1_9VIBR</name>
<dbReference type="InterPro" id="IPR009057">
    <property type="entry name" value="Homeodomain-like_sf"/>
</dbReference>
<dbReference type="Gene3D" id="1.10.10.60">
    <property type="entry name" value="Homeodomain-like"/>
    <property type="match status" value="2"/>
</dbReference>
<dbReference type="PROSITE" id="PS00041">
    <property type="entry name" value="HTH_ARAC_FAMILY_1"/>
    <property type="match status" value="1"/>
</dbReference>
<dbReference type="InterPro" id="IPR020449">
    <property type="entry name" value="Tscrpt_reg_AraC-type_HTH"/>
</dbReference>
<protein>
    <recommendedName>
        <fullName evidence="4">HTH araC/xylS-type domain-containing protein</fullName>
    </recommendedName>
</protein>
<dbReference type="PANTHER" id="PTHR43280:SF10">
    <property type="entry name" value="REGULATORY PROTEIN POCR"/>
    <property type="match status" value="1"/>
</dbReference>
<proteinExistence type="predicted"/>
<keyword evidence="6" id="KW-1185">Reference proteome</keyword>
<gene>
    <name evidence="5" type="ORF">AKJ31_13915</name>
</gene>
<dbReference type="PATRIC" id="fig|171383.3.peg.2842"/>
<dbReference type="STRING" id="171383.AKJ31_13915"/>
<dbReference type="GO" id="GO:0003700">
    <property type="term" value="F:DNA-binding transcription factor activity"/>
    <property type="evidence" value="ECO:0007669"/>
    <property type="project" value="InterPro"/>
</dbReference>
<evidence type="ECO:0000256" key="2">
    <source>
        <dbReference type="ARBA" id="ARBA00023125"/>
    </source>
</evidence>
<evidence type="ECO:0000256" key="3">
    <source>
        <dbReference type="ARBA" id="ARBA00023163"/>
    </source>
</evidence>
<evidence type="ECO:0000313" key="5">
    <source>
        <dbReference type="EMBL" id="KOO07245.1"/>
    </source>
</evidence>
<dbReference type="SMART" id="SM00342">
    <property type="entry name" value="HTH_ARAC"/>
    <property type="match status" value="1"/>
</dbReference>
<dbReference type="Proteomes" id="UP000037530">
    <property type="component" value="Unassembled WGS sequence"/>
</dbReference>
<keyword evidence="2" id="KW-0238">DNA-binding</keyword>
<dbReference type="PANTHER" id="PTHR43280">
    <property type="entry name" value="ARAC-FAMILY TRANSCRIPTIONAL REGULATOR"/>
    <property type="match status" value="1"/>
</dbReference>
<accession>A0A0M0HYU1</accession>
<dbReference type="SUPFAM" id="SSF46689">
    <property type="entry name" value="Homeodomain-like"/>
    <property type="match status" value="2"/>
</dbReference>
<sequence length="251" mass="29092">MKSRIHWLGKSINELPASCMNALREEFNVNEYADDISVLSEPNVHFCVVYLSGSETLPISCVSTLCKNLNKRLFVLLEKGCAVDLPDHSVVCEQHELDVKSFPKWLKYLDKKYYSTYSDPHNKHATLNGGLPPRTKEINKVLRYVEQNLHKEVREEDVAALCHYSASYFSKYFRKHLGVCFRDYLIEKRLTLAKDLLKNQPNVKIAYIAYQCGYQDISYFARIFKKRIGVSPATYRQQYLKAKTSIHHKSA</sequence>
<keyword evidence="1" id="KW-0805">Transcription regulation</keyword>
<feature type="domain" description="HTH araC/xylS-type" evidence="4">
    <location>
        <begin position="139"/>
        <end position="238"/>
    </location>
</feature>
<dbReference type="OrthoDB" id="5818519at2"/>
<dbReference type="AlphaFoldDB" id="A0A0M0HYU1"/>
<dbReference type="InterPro" id="IPR018062">
    <property type="entry name" value="HTH_AraC-typ_CS"/>
</dbReference>
<dbReference type="PRINTS" id="PR00032">
    <property type="entry name" value="HTHARAC"/>
</dbReference>
<reference evidence="6" key="1">
    <citation type="submission" date="2015-08" db="EMBL/GenBank/DDBJ databases">
        <title>Vibrio galatheae sp. nov., a novel member of the Vibrionaceae family isolated from the Solomon Islands.</title>
        <authorList>
            <person name="Giubergia S."/>
            <person name="Machado H."/>
            <person name="Mateiu R.V."/>
            <person name="Gram L."/>
        </authorList>
    </citation>
    <scope>NUCLEOTIDE SEQUENCE [LARGE SCALE GENOMIC DNA]</scope>
    <source>
        <strain evidence="6">DSM 19134</strain>
    </source>
</reference>
<dbReference type="RefSeq" id="WP_053409702.1">
    <property type="nucleotide sequence ID" value="NZ_LHPI01000012.1"/>
</dbReference>